<feature type="region of interest" description="Disordered" evidence="15">
    <location>
        <begin position="1248"/>
        <end position="1269"/>
    </location>
</feature>
<evidence type="ECO:0000256" key="5">
    <source>
        <dbReference type="ARBA" id="ARBA00022741"/>
    </source>
</evidence>
<dbReference type="InterPro" id="IPR036961">
    <property type="entry name" value="Kinesin_motor_dom_sf"/>
</dbReference>
<evidence type="ECO:0000256" key="15">
    <source>
        <dbReference type="SAM" id="MobiDB-lite"/>
    </source>
</evidence>
<dbReference type="CDD" id="cd09541">
    <property type="entry name" value="SAM_KIF24-like"/>
    <property type="match status" value="1"/>
</dbReference>
<keyword evidence="5 14" id="KW-0547">Nucleotide-binding</keyword>
<dbReference type="SMART" id="SM00129">
    <property type="entry name" value="KISc"/>
    <property type="match status" value="1"/>
</dbReference>
<feature type="domain" description="Kinesin motor" evidence="16">
    <location>
        <begin position="214"/>
        <end position="537"/>
    </location>
</feature>
<feature type="binding site" evidence="14">
    <location>
        <begin position="304"/>
        <end position="311"/>
    </location>
    <ligand>
        <name>ATP</name>
        <dbReference type="ChEBI" id="CHEBI:30616"/>
    </ligand>
</feature>
<dbReference type="GO" id="GO:0005874">
    <property type="term" value="C:microtubule"/>
    <property type="evidence" value="ECO:0007669"/>
    <property type="project" value="UniProtKB-KW"/>
</dbReference>
<keyword evidence="2" id="KW-0963">Cytoplasm</keyword>
<dbReference type="GO" id="GO:0007019">
    <property type="term" value="P:microtubule depolymerization"/>
    <property type="evidence" value="ECO:0007669"/>
    <property type="project" value="TreeGrafter"/>
</dbReference>
<feature type="region of interest" description="Disordered" evidence="15">
    <location>
        <begin position="1180"/>
        <end position="1200"/>
    </location>
</feature>
<dbReference type="PRINTS" id="PR00380">
    <property type="entry name" value="KINESINHEAVY"/>
</dbReference>
<dbReference type="EMBL" id="VZTY01011141">
    <property type="protein sequence ID" value="NXU50995.1"/>
    <property type="molecule type" value="Genomic_DNA"/>
</dbReference>
<dbReference type="GO" id="GO:0030030">
    <property type="term" value="P:cell projection organization"/>
    <property type="evidence" value="ECO:0007669"/>
    <property type="project" value="UniProtKB-KW"/>
</dbReference>
<reference evidence="17 18" key="1">
    <citation type="submission" date="2019-09" db="EMBL/GenBank/DDBJ databases">
        <title>Bird 10,000 Genomes (B10K) Project - Family phase.</title>
        <authorList>
            <person name="Zhang G."/>
        </authorList>
    </citation>
    <scope>NUCLEOTIDE SEQUENCE [LARGE SCALE GENOMIC DNA]</scope>
    <source>
        <strain evidence="17">B10K-DU-029-46</strain>
    </source>
</reference>
<name>A0A7L3LA75_9CHAR</name>
<dbReference type="GO" id="GO:0003777">
    <property type="term" value="F:microtubule motor activity"/>
    <property type="evidence" value="ECO:0007669"/>
    <property type="project" value="InterPro"/>
</dbReference>
<dbReference type="InterPro" id="IPR013761">
    <property type="entry name" value="SAM/pointed_sf"/>
</dbReference>
<dbReference type="Gene3D" id="3.40.850.10">
    <property type="entry name" value="Kinesin motor domain"/>
    <property type="match status" value="1"/>
</dbReference>
<dbReference type="SUPFAM" id="SSF52540">
    <property type="entry name" value="P-loop containing nucleoside triphosphate hydrolases"/>
    <property type="match status" value="1"/>
</dbReference>
<feature type="non-terminal residue" evidence="17">
    <location>
        <position position="1412"/>
    </location>
</feature>
<dbReference type="CDD" id="cd01367">
    <property type="entry name" value="KISc_KIF2_like"/>
    <property type="match status" value="1"/>
</dbReference>
<keyword evidence="4" id="KW-0493">Microtubule</keyword>
<comment type="subcellular location">
    <subcellularLocation>
        <location evidence="1">Cytoplasm</location>
        <location evidence="1">Cytoskeleton</location>
        <location evidence="1">Microtubule organizing center</location>
        <location evidence="1">Centrosome</location>
        <location evidence="1">Centriole</location>
    </subcellularLocation>
</comment>
<dbReference type="InterPro" id="IPR027417">
    <property type="entry name" value="P-loop_NTPase"/>
</dbReference>
<feature type="region of interest" description="Disordered" evidence="15">
    <location>
        <begin position="549"/>
        <end position="584"/>
    </location>
</feature>
<feature type="non-terminal residue" evidence="17">
    <location>
        <position position="1"/>
    </location>
</feature>
<comment type="similarity">
    <text evidence="11">Belongs to the TRAFAC class myosin-kinesin ATPase superfamily. Kinesin family. KIN-13 subfamily.</text>
</comment>
<dbReference type="PROSITE" id="PS00411">
    <property type="entry name" value="KINESIN_MOTOR_1"/>
    <property type="match status" value="1"/>
</dbReference>
<keyword evidence="9" id="KW-0206">Cytoskeleton</keyword>
<dbReference type="PANTHER" id="PTHR47971">
    <property type="entry name" value="KINESIN-RELATED PROTEIN 6"/>
    <property type="match status" value="1"/>
</dbReference>
<keyword evidence="7 14" id="KW-0067">ATP-binding</keyword>
<keyword evidence="6" id="KW-0970">Cilium biogenesis/degradation</keyword>
<dbReference type="OrthoDB" id="3176171at2759"/>
<dbReference type="PROSITE" id="PS50067">
    <property type="entry name" value="KINESIN_MOTOR_2"/>
    <property type="match status" value="1"/>
</dbReference>
<protein>
    <recommendedName>
        <fullName evidence="13">Kinesin-like protein KIF24</fullName>
    </recommendedName>
</protein>
<dbReference type="Gene3D" id="1.10.150.50">
    <property type="entry name" value="Transcription Factor, Ets-1"/>
    <property type="match status" value="1"/>
</dbReference>
<dbReference type="SUPFAM" id="SSF47769">
    <property type="entry name" value="SAM/Pointed domain"/>
    <property type="match status" value="1"/>
</dbReference>
<organism evidence="17 18">
    <name type="scientific">Turnix velox</name>
    <name type="common">Little buttonquail</name>
    <dbReference type="NCBI Taxonomy" id="2529409"/>
    <lineage>
        <taxon>Eukaryota</taxon>
        <taxon>Metazoa</taxon>
        <taxon>Chordata</taxon>
        <taxon>Craniata</taxon>
        <taxon>Vertebrata</taxon>
        <taxon>Euteleostomi</taxon>
        <taxon>Archelosauria</taxon>
        <taxon>Archosauria</taxon>
        <taxon>Dinosauria</taxon>
        <taxon>Saurischia</taxon>
        <taxon>Theropoda</taxon>
        <taxon>Coelurosauria</taxon>
        <taxon>Aves</taxon>
        <taxon>Neognathae</taxon>
        <taxon>Neoaves</taxon>
        <taxon>Charadriiformes</taxon>
        <taxon>Turnicidae</taxon>
        <taxon>Turnix</taxon>
    </lineage>
</organism>
<dbReference type="FunFam" id="1.10.150.50:FF:000052">
    <property type="entry name" value="Kinesin family member 24"/>
    <property type="match status" value="1"/>
</dbReference>
<evidence type="ECO:0000256" key="3">
    <source>
        <dbReference type="ARBA" id="ARBA00022553"/>
    </source>
</evidence>
<evidence type="ECO:0000259" key="16">
    <source>
        <dbReference type="PROSITE" id="PS50067"/>
    </source>
</evidence>
<evidence type="ECO:0000256" key="14">
    <source>
        <dbReference type="PROSITE-ProRule" id="PRU00283"/>
    </source>
</evidence>
<evidence type="ECO:0000256" key="6">
    <source>
        <dbReference type="ARBA" id="ARBA00022794"/>
    </source>
</evidence>
<evidence type="ECO:0000256" key="7">
    <source>
        <dbReference type="ARBA" id="ARBA00022840"/>
    </source>
</evidence>
<feature type="compositionally biased region" description="Polar residues" evidence="15">
    <location>
        <begin position="1185"/>
        <end position="1199"/>
    </location>
</feature>
<comment type="subunit">
    <text evidence="12">Interacts with CCP110, CEP97, TALPID3. Interacts with MPHOSPH9.</text>
</comment>
<evidence type="ECO:0000256" key="2">
    <source>
        <dbReference type="ARBA" id="ARBA00022490"/>
    </source>
</evidence>
<dbReference type="Pfam" id="PF00225">
    <property type="entry name" value="Kinesin"/>
    <property type="match status" value="1"/>
</dbReference>
<evidence type="ECO:0000313" key="17">
    <source>
        <dbReference type="EMBL" id="NXU50995.1"/>
    </source>
</evidence>
<dbReference type="FunFam" id="3.40.850.10:FF:000012">
    <property type="entry name" value="Kinesin-like protein"/>
    <property type="match status" value="1"/>
</dbReference>
<feature type="region of interest" description="Disordered" evidence="15">
    <location>
        <begin position="1024"/>
        <end position="1051"/>
    </location>
</feature>
<keyword evidence="3" id="KW-0597">Phosphoprotein</keyword>
<comment type="caution">
    <text evidence="17">The sequence shown here is derived from an EMBL/GenBank/DDBJ whole genome shotgun (WGS) entry which is preliminary data.</text>
</comment>
<evidence type="ECO:0000256" key="13">
    <source>
        <dbReference type="ARBA" id="ARBA00073211"/>
    </source>
</evidence>
<evidence type="ECO:0000313" key="18">
    <source>
        <dbReference type="Proteomes" id="UP000582182"/>
    </source>
</evidence>
<comment type="function">
    <text evidence="10">Microtubule-dependent motor protein that acts as a negative regulator of ciliogenesis by mediating recruitment of CCP110 to mother centriole in cycling cells, leading to restrict nucleation of cilia at centrioles. Mediates depolymerization of microtubules of centriolar origin, possibly to suppress aberrant cilia formation. Following activation by NEK2 involved in disassembly of primary cilium during G2/M phase but does not disassemble fully formed ciliary axonemes. As cilium assembly and disassembly is proposed to coexist in a dynamic equilibrium may suppress nascent cilium assembly and, potentially, ciliar re-assembly in cells that have already disassembled their cilia ensuring the completion of cilium removal in the later stages of the cell cycle. Plays an important role in recruiting MPHOSPH9, a negative regulator of cilia formation to the distal end of mother centriole.</text>
</comment>
<feature type="region of interest" description="Disordered" evidence="15">
    <location>
        <begin position="1292"/>
        <end position="1326"/>
    </location>
</feature>
<accession>A0A7L3LA75</accession>
<feature type="compositionally biased region" description="Low complexity" evidence="15">
    <location>
        <begin position="1307"/>
        <end position="1321"/>
    </location>
</feature>
<dbReference type="GO" id="GO:0005524">
    <property type="term" value="F:ATP binding"/>
    <property type="evidence" value="ECO:0007669"/>
    <property type="project" value="UniProtKB-UniRule"/>
</dbReference>
<sequence>MASCLYECLCEAELEKYYPHFVAFGLQKIDELARVSMKDYTKLGVHDMNDRKRLFHLIRIIKIMQEKDVTDLSKQDFQPNGLFVQPQVTRSCPRRQLRFESFFEENDGTVKDSESDCSANDEKNSIGEMLGHIQPHDSELIRLTRRDLNTPGICTKNDLSCPAISDDITPLLGDSEAPIIQRITHVSGYNYGLPHSCIRSSTSEKETPWTESEKIRVCVRKRPLGPREERRGEVNIITVKDKETLLLHEKKEAVDLTQYILQHVFYFDEVFGESCTNHDVYMKTAHPLIQHIFNGGNATCFAYGQTGAGKTHTMIGTHRNPGLYALAAKDIFRHLEASPSRKDLLVLISFYEIYCGQLYDLLNGRKRLFAREDSKHVVQIVGLREVQVDSVDLLLEVILKGGKERSTGATGVNSDSSRSHAIIQIQIKDTANRTFGRISFIDLAGSERAADARDSDRQTKMEGAEINQSLLALKECIRALDQEHAHTPFRQSKLTQVLKDSFIGNSKTCMIANVSPSHIATEHTLNTLRYADRVKELKKGIKCSTPITSRRRTAGNVSPKRVQNSASLPPGEKSSPKKVKLGLHHPSNATKTKACPAALQQQNVPLSSTSRGINKGHAYKGNLSSSWFHHANPVKGVLRAAHSLKKKTDDLSPHAEKNPTTKDFIVKKESDQRDKYMQDRPPAQCLKVQTVQPVQKQLVSRDDFSFGDANLPSDSRQEWGNTYPKQCVEAWPNLPPFQKEREEHLRLYHQQFQQPPILQQKLNYQPLERFLMQYKPQEIQVKRELSLTPTEVQGKEGMQLEDLDDSDFSEDSFSPVCSLKSVKRRDISKCSEHSFFLHQREQGTEEEEKGQKRQDLFFKYAIPTQEHEPDDSWDCSPKKEESIKNAGCSKTPSEWSYDLTTESPPSNAAEKPYCLQEDSACNWKNGKDFLADHNQYKSKHRCLIYSSEATFMPEKDISNSFVSPVLKSVTPEFKEINLQHEEKEESTLDRQPALVGDVKWKAQKNGVNHNGSFTCSSEFTSKLTSPHMASPPDYKETTAAEAVSSSKEKLSHLKQIADRNMHGSQSRFEEEDWQCTRSRALTDSMLELGEQMHRGGRHCILLHSPQRGDKWFSPTCCNVKPCCCFLASGSSKKGIVHSLFVGHDLTETAESTGSRGEREGSLFLSDSTCKEYSGGRQCGADVKDNTGNTGKPNSNQGPSTELMAEEINPDIPEKGYFSGAPCFLTVGNMGYTLPSPSQESNLLVHPKSGLRNEDFNHPEDPDQSSFSSEEMDLLKNKLMQSNFTQETFAADAGSAAKDNKPLTNAKSPSGTSSSISPSATSEMGKWQREALEKAQQAVIQAHQQQLDEMASLCFKEECLINQMSATDFHNFVTQLDEVLVQKSKCIQTMRAQLQLYLAPPGTDMSQQTPPRV</sequence>
<dbReference type="InterPro" id="IPR027640">
    <property type="entry name" value="Kinesin-like_fam"/>
</dbReference>
<dbReference type="GO" id="GO:0008017">
    <property type="term" value="F:microtubule binding"/>
    <property type="evidence" value="ECO:0007669"/>
    <property type="project" value="InterPro"/>
</dbReference>
<dbReference type="GO" id="GO:0005814">
    <property type="term" value="C:centriole"/>
    <property type="evidence" value="ECO:0007669"/>
    <property type="project" value="UniProtKB-SubCell"/>
</dbReference>
<keyword evidence="18" id="KW-1185">Reference proteome</keyword>
<gene>
    <name evidence="17" type="primary">Kif24</name>
    <name evidence="17" type="ORF">TURVEL_R00907</name>
</gene>
<evidence type="ECO:0000256" key="11">
    <source>
        <dbReference type="ARBA" id="ARBA00061030"/>
    </source>
</evidence>
<proteinExistence type="inferred from homology"/>
<dbReference type="GO" id="GO:0007018">
    <property type="term" value="P:microtubule-based movement"/>
    <property type="evidence" value="ECO:0007669"/>
    <property type="project" value="InterPro"/>
</dbReference>
<dbReference type="InterPro" id="IPR001752">
    <property type="entry name" value="Kinesin_motor_dom"/>
</dbReference>
<evidence type="ECO:0000256" key="4">
    <source>
        <dbReference type="ARBA" id="ARBA00022701"/>
    </source>
</evidence>
<evidence type="ECO:0000256" key="9">
    <source>
        <dbReference type="ARBA" id="ARBA00023212"/>
    </source>
</evidence>
<feature type="compositionally biased region" description="Basic and acidic residues" evidence="15">
    <location>
        <begin position="1250"/>
        <end position="1260"/>
    </location>
</feature>
<dbReference type="PANTHER" id="PTHR47971:SF20">
    <property type="entry name" value="KINESIN-LIKE PROTEIN KIF24"/>
    <property type="match status" value="1"/>
</dbReference>
<feature type="region of interest" description="Disordered" evidence="15">
    <location>
        <begin position="647"/>
        <end position="678"/>
    </location>
</feature>
<dbReference type="InterPro" id="IPR019821">
    <property type="entry name" value="Kinesin_motor_CS"/>
</dbReference>
<keyword evidence="8 14" id="KW-0505">Motor protein</keyword>
<evidence type="ECO:0000256" key="12">
    <source>
        <dbReference type="ARBA" id="ARBA00064835"/>
    </source>
</evidence>
<evidence type="ECO:0000256" key="8">
    <source>
        <dbReference type="ARBA" id="ARBA00023175"/>
    </source>
</evidence>
<evidence type="ECO:0000256" key="1">
    <source>
        <dbReference type="ARBA" id="ARBA00004114"/>
    </source>
</evidence>
<dbReference type="Proteomes" id="UP000582182">
    <property type="component" value="Unassembled WGS sequence"/>
</dbReference>
<evidence type="ECO:0000256" key="10">
    <source>
        <dbReference type="ARBA" id="ARBA00057466"/>
    </source>
</evidence>